<proteinExistence type="predicted"/>
<evidence type="ECO:0000313" key="2">
    <source>
        <dbReference type="Proteomes" id="UP000485058"/>
    </source>
</evidence>
<dbReference type="AlphaFoldDB" id="A0A699ZIM3"/>
<sequence>MDITSASFRLPALWLDGGIRQGGHQGLKFYLQSAHATAAAPDLAKGCQRAGSWCRMTASAAGHAW</sequence>
<comment type="caution">
    <text evidence="1">The sequence shown here is derived from an EMBL/GenBank/DDBJ whole genome shotgun (WGS) entry which is preliminary data.</text>
</comment>
<organism evidence="1 2">
    <name type="scientific">Haematococcus lacustris</name>
    <name type="common">Green alga</name>
    <name type="synonym">Haematococcus pluvialis</name>
    <dbReference type="NCBI Taxonomy" id="44745"/>
    <lineage>
        <taxon>Eukaryota</taxon>
        <taxon>Viridiplantae</taxon>
        <taxon>Chlorophyta</taxon>
        <taxon>core chlorophytes</taxon>
        <taxon>Chlorophyceae</taxon>
        <taxon>CS clade</taxon>
        <taxon>Chlamydomonadales</taxon>
        <taxon>Haematococcaceae</taxon>
        <taxon>Haematococcus</taxon>
    </lineage>
</organism>
<accession>A0A699ZIM3</accession>
<evidence type="ECO:0000313" key="1">
    <source>
        <dbReference type="EMBL" id="GFH21825.1"/>
    </source>
</evidence>
<gene>
    <name evidence="1" type="ORF">HaLaN_19196</name>
</gene>
<keyword evidence="2" id="KW-1185">Reference proteome</keyword>
<name>A0A699ZIM3_HAELA</name>
<dbReference type="Proteomes" id="UP000485058">
    <property type="component" value="Unassembled WGS sequence"/>
</dbReference>
<dbReference type="EMBL" id="BLLF01001912">
    <property type="protein sequence ID" value="GFH21825.1"/>
    <property type="molecule type" value="Genomic_DNA"/>
</dbReference>
<reference evidence="1 2" key="1">
    <citation type="submission" date="2020-02" db="EMBL/GenBank/DDBJ databases">
        <title>Draft genome sequence of Haematococcus lacustris strain NIES-144.</title>
        <authorList>
            <person name="Morimoto D."/>
            <person name="Nakagawa S."/>
            <person name="Yoshida T."/>
            <person name="Sawayama S."/>
        </authorList>
    </citation>
    <scope>NUCLEOTIDE SEQUENCE [LARGE SCALE GENOMIC DNA]</scope>
    <source>
        <strain evidence="1 2">NIES-144</strain>
    </source>
</reference>
<protein>
    <submittedName>
        <fullName evidence="1">Uncharacterized protein</fullName>
    </submittedName>
</protein>